<dbReference type="PANTHER" id="PTHR43750:SF3">
    <property type="entry name" value="UDP-GLUCOSE 6-DEHYDROGENASE TUAD"/>
    <property type="match status" value="1"/>
</dbReference>
<name>A0A2N9YCR1_9GAMM</name>
<dbReference type="GO" id="GO:0000271">
    <property type="term" value="P:polysaccharide biosynthetic process"/>
    <property type="evidence" value="ECO:0007669"/>
    <property type="project" value="InterPro"/>
</dbReference>
<sequence>MRISIFGSGYVGLVTGACLAEVGNHVICVDVDAQKVARLNQGHVPIHEPGLDDLIKNNMAEKRLEFTTDAIKAIAFSEVIFIAVGTPPDEDGSADLRYVLAVAQSIGQHLTEYKAIIDKSTVPVGTADKVRATVQAELNKRGVQQRFDVISNPEFLKEGAAIGDFMRPDRIIIGADNADVEELMHELYAPFNRNHDRLLIMDIRSAELTKYAANAMLATKISFMNEMANLAERVGADIEQVRLGIGSDPRIGFGFIYAGCGYGGSCFPKDVNALERTFREYGMEAQLLTAVSAVNQRQQQVMFAKIHNHFKGDLQGKRFALWGLAFKPNTDDMREAPSRPLMEALWQAGAQVQAYDPKAMDETRRIYGERADLTLCDSPEAALQGADALLVVTEWQVFRSPDFKLIHSQLKNPVIFDGRNLYNYNRLKKNGFSYYAIGRGDKV</sequence>
<dbReference type="InterPro" id="IPR014026">
    <property type="entry name" value="UDP-Glc/GDP-Man_DH_dimer"/>
</dbReference>
<evidence type="ECO:0000256" key="11">
    <source>
        <dbReference type="PIRSR" id="PIRSR500134-2"/>
    </source>
</evidence>
<feature type="domain" description="UDP-glucose/GDP-mannose dehydrogenase C-terminal" evidence="13">
    <location>
        <begin position="320"/>
        <end position="424"/>
    </location>
</feature>
<feature type="binding site" evidence="12">
    <location>
        <position position="30"/>
    </location>
    <ligand>
        <name>NAD(+)</name>
        <dbReference type="ChEBI" id="CHEBI:57540"/>
    </ligand>
</feature>
<dbReference type="PANTHER" id="PTHR43750">
    <property type="entry name" value="UDP-GLUCOSE 6-DEHYDROGENASE TUAD"/>
    <property type="match status" value="1"/>
</dbReference>
<feature type="binding site" evidence="11">
    <location>
        <position position="327"/>
    </location>
    <ligand>
        <name>substrate</name>
    </ligand>
</feature>
<evidence type="ECO:0000256" key="9">
    <source>
        <dbReference type="PIRNR" id="PIRNR000124"/>
    </source>
</evidence>
<dbReference type="SUPFAM" id="SSF51735">
    <property type="entry name" value="NAD(P)-binding Rossmann-fold domains"/>
    <property type="match status" value="1"/>
</dbReference>
<proteinExistence type="inferred from homology"/>
<evidence type="ECO:0000313" key="14">
    <source>
        <dbReference type="EMBL" id="AUI68245.1"/>
    </source>
</evidence>
<feature type="binding site" evidence="11">
    <location>
        <begin position="255"/>
        <end position="259"/>
    </location>
    <ligand>
        <name>substrate</name>
    </ligand>
</feature>
<dbReference type="PIRSF" id="PIRSF000124">
    <property type="entry name" value="UDPglc_GDPman_dh"/>
    <property type="match status" value="1"/>
</dbReference>
<dbReference type="EC" id="1.1.1.22" evidence="3 9"/>
<dbReference type="InterPro" id="IPR036220">
    <property type="entry name" value="UDP-Glc/GDP-Man_DH_C_sf"/>
</dbReference>
<feature type="binding site" evidence="11">
    <location>
        <position position="210"/>
    </location>
    <ligand>
        <name>substrate</name>
    </ligand>
</feature>
<dbReference type="RefSeq" id="WP_062147348.1">
    <property type="nucleotide sequence ID" value="NZ_CP012373.2"/>
</dbReference>
<dbReference type="SUPFAM" id="SSF48179">
    <property type="entry name" value="6-phosphogluconate dehydrogenase C-terminal domain-like"/>
    <property type="match status" value="1"/>
</dbReference>
<keyword evidence="5 9" id="KW-0560">Oxidoreductase</keyword>
<dbReference type="NCBIfam" id="TIGR03026">
    <property type="entry name" value="NDP-sugDHase"/>
    <property type="match status" value="1"/>
</dbReference>
<feature type="active site" description="Nucleophile" evidence="10">
    <location>
        <position position="266"/>
    </location>
</feature>
<dbReference type="Gene3D" id="1.20.5.100">
    <property type="entry name" value="Cytochrome c1, transmembrane anchor, C-terminal"/>
    <property type="match status" value="1"/>
</dbReference>
<comment type="pathway">
    <text evidence="1">Nucleotide-sugar biosynthesis; UDP-alpha-D-glucuronate biosynthesis; UDP-alpha-D-glucuronate from UDP-alpha-D-glucose: step 1/1.</text>
</comment>
<feature type="binding site" evidence="12">
    <location>
        <position position="121"/>
    </location>
    <ligand>
        <name>NAD(+)</name>
        <dbReference type="ChEBI" id="CHEBI:57540"/>
    </ligand>
</feature>
<dbReference type="Proteomes" id="UP000234271">
    <property type="component" value="Chromosome"/>
</dbReference>
<dbReference type="Pfam" id="PF00984">
    <property type="entry name" value="UDPG_MGDP_dh"/>
    <property type="match status" value="1"/>
</dbReference>
<evidence type="ECO:0000256" key="10">
    <source>
        <dbReference type="PIRSR" id="PIRSR500134-1"/>
    </source>
</evidence>
<dbReference type="GO" id="GO:0003979">
    <property type="term" value="F:UDP-glucose 6-dehydrogenase activity"/>
    <property type="evidence" value="ECO:0007669"/>
    <property type="project" value="UniProtKB-EC"/>
</dbReference>
<feature type="binding site" evidence="12">
    <location>
        <position position="35"/>
    </location>
    <ligand>
        <name>NAD(+)</name>
        <dbReference type="ChEBI" id="CHEBI:57540"/>
    </ligand>
</feature>
<comment type="catalytic activity">
    <reaction evidence="7 9">
        <text>UDP-alpha-D-glucose + 2 NAD(+) + H2O = UDP-alpha-D-glucuronate + 2 NADH + 3 H(+)</text>
        <dbReference type="Rhea" id="RHEA:23596"/>
        <dbReference type="ChEBI" id="CHEBI:15377"/>
        <dbReference type="ChEBI" id="CHEBI:15378"/>
        <dbReference type="ChEBI" id="CHEBI:57540"/>
        <dbReference type="ChEBI" id="CHEBI:57945"/>
        <dbReference type="ChEBI" id="CHEBI:58052"/>
        <dbReference type="ChEBI" id="CHEBI:58885"/>
        <dbReference type="EC" id="1.1.1.22"/>
    </reaction>
</comment>
<dbReference type="OrthoDB" id="9803238at2"/>
<dbReference type="PIRSF" id="PIRSF500134">
    <property type="entry name" value="UDPglc_DH_bac"/>
    <property type="match status" value="1"/>
</dbReference>
<feature type="binding site" evidence="12">
    <location>
        <position position="269"/>
    </location>
    <ligand>
        <name>NAD(+)</name>
        <dbReference type="ChEBI" id="CHEBI:57540"/>
    </ligand>
</feature>
<evidence type="ECO:0000256" key="6">
    <source>
        <dbReference type="ARBA" id="ARBA00023027"/>
    </source>
</evidence>
<dbReference type="FunFam" id="1.20.5.100:FF:000001">
    <property type="entry name" value="UDP-glucose 6-dehydrogenase"/>
    <property type="match status" value="1"/>
</dbReference>
<dbReference type="Gene3D" id="3.40.50.720">
    <property type="entry name" value="NAD(P)-binding Rossmann-like Domain"/>
    <property type="match status" value="2"/>
</dbReference>
<evidence type="ECO:0000256" key="12">
    <source>
        <dbReference type="PIRSR" id="PIRSR500134-3"/>
    </source>
</evidence>
<dbReference type="GO" id="GO:0051287">
    <property type="term" value="F:NAD binding"/>
    <property type="evidence" value="ECO:0007669"/>
    <property type="project" value="InterPro"/>
</dbReference>
<protein>
    <recommendedName>
        <fullName evidence="4 9">UDP-glucose 6-dehydrogenase</fullName>
        <ecNumber evidence="3 9">1.1.1.22</ecNumber>
    </recommendedName>
</protein>
<dbReference type="InterPro" id="IPR014027">
    <property type="entry name" value="UDP-Glc/GDP-Man_DH_C"/>
</dbReference>
<comment type="similarity">
    <text evidence="2 9">Belongs to the UDP-glucose/GDP-mannose dehydrogenase family.</text>
</comment>
<dbReference type="AlphaFoldDB" id="A0A2N9YCR1"/>
<dbReference type="GO" id="GO:0006065">
    <property type="term" value="P:UDP-glucuronate biosynthetic process"/>
    <property type="evidence" value="ECO:0007669"/>
    <property type="project" value="UniProtKB-UniPathway"/>
</dbReference>
<dbReference type="SUPFAM" id="SSF52413">
    <property type="entry name" value="UDP-glucose/GDP-mannose dehydrogenase C-terminal domain"/>
    <property type="match status" value="1"/>
</dbReference>
<dbReference type="KEGG" id="blep:AL038_00350"/>
<dbReference type="SMART" id="SM00984">
    <property type="entry name" value="UDPG_MGDP_dh_C"/>
    <property type="match status" value="1"/>
</dbReference>
<evidence type="ECO:0000259" key="13">
    <source>
        <dbReference type="SMART" id="SM00984"/>
    </source>
</evidence>
<feature type="binding site" evidence="11">
    <location>
        <position position="263"/>
    </location>
    <ligand>
        <name>substrate</name>
    </ligand>
</feature>
<accession>A0A2N9YCR1</accession>
<dbReference type="InterPro" id="IPR017476">
    <property type="entry name" value="UDP-Glc/GDP-Man"/>
</dbReference>
<evidence type="ECO:0000256" key="7">
    <source>
        <dbReference type="ARBA" id="ARBA00047473"/>
    </source>
</evidence>
<dbReference type="EMBL" id="CP018889">
    <property type="protein sequence ID" value="AUI68245.1"/>
    <property type="molecule type" value="Genomic_DNA"/>
</dbReference>
<dbReference type="InterPro" id="IPR001732">
    <property type="entry name" value="UDP-Glc/GDP-Man_DH_N"/>
</dbReference>
<evidence type="ECO:0000256" key="4">
    <source>
        <dbReference type="ARBA" id="ARBA00015132"/>
    </source>
</evidence>
<organism evidence="14 15">
    <name type="scientific">Beggiatoa leptomitoformis</name>
    <dbReference type="NCBI Taxonomy" id="288004"/>
    <lineage>
        <taxon>Bacteria</taxon>
        <taxon>Pseudomonadati</taxon>
        <taxon>Pseudomonadota</taxon>
        <taxon>Gammaproteobacteria</taxon>
        <taxon>Thiotrichales</taxon>
        <taxon>Thiotrichaceae</taxon>
        <taxon>Beggiatoa</taxon>
    </lineage>
</organism>
<dbReference type="STRING" id="288004.AL038_00350"/>
<reference evidence="15" key="1">
    <citation type="submission" date="2016-12" db="EMBL/GenBank/DDBJ databases">
        <title>Complete Genome Sequence of Beggiatoa leptomitiformis D-401.</title>
        <authorList>
            <person name="Fomenkov A."/>
            <person name="Vincze T."/>
            <person name="Grabovich M."/>
            <person name="Anton B.P."/>
            <person name="Dubinina G."/>
            <person name="Orlova M."/>
            <person name="Belousova E."/>
            <person name="Roberts R.J."/>
        </authorList>
    </citation>
    <scope>NUCLEOTIDE SEQUENCE [LARGE SCALE GENOMIC DNA]</scope>
    <source>
        <strain evidence="15">D-401</strain>
    </source>
</reference>
<evidence type="ECO:0000256" key="2">
    <source>
        <dbReference type="ARBA" id="ARBA00006601"/>
    </source>
</evidence>
<dbReference type="InterPro" id="IPR036291">
    <property type="entry name" value="NAD(P)-bd_dom_sf"/>
</dbReference>
<evidence type="ECO:0000256" key="5">
    <source>
        <dbReference type="ARBA" id="ARBA00023002"/>
    </source>
</evidence>
<feature type="binding site" evidence="12">
    <location>
        <position position="86"/>
    </location>
    <ligand>
        <name>NAD(+)</name>
        <dbReference type="ChEBI" id="CHEBI:57540"/>
    </ligand>
</feature>
<evidence type="ECO:0000256" key="8">
    <source>
        <dbReference type="ARBA" id="ARBA00053241"/>
    </source>
</evidence>
<dbReference type="Pfam" id="PF03720">
    <property type="entry name" value="UDPG_MGDP_dh_C"/>
    <property type="match status" value="1"/>
</dbReference>
<feature type="binding site" evidence="11">
    <location>
        <begin position="155"/>
        <end position="158"/>
    </location>
    <ligand>
        <name>substrate</name>
    </ligand>
</feature>
<dbReference type="InterPro" id="IPR028357">
    <property type="entry name" value="UDPglc_DH_bac"/>
</dbReference>
<evidence type="ECO:0000313" key="15">
    <source>
        <dbReference type="Proteomes" id="UP000234271"/>
    </source>
</evidence>
<comment type="function">
    <text evidence="8">Catalyzes the conversion of UDP-glucose into UDP-glucuronate, one of the precursors of teichuronic acid.</text>
</comment>
<dbReference type="UniPathway" id="UPA00038">
    <property type="reaction ID" value="UER00491"/>
</dbReference>
<keyword evidence="15" id="KW-1185">Reference proteome</keyword>
<gene>
    <name evidence="14" type="ORF">BLE401_05710</name>
</gene>
<keyword evidence="6 9" id="KW-0520">NAD</keyword>
<feature type="binding site" evidence="12">
    <location>
        <position position="158"/>
    </location>
    <ligand>
        <name>NAD(+)</name>
        <dbReference type="ChEBI" id="CHEBI:57540"/>
    </ligand>
</feature>
<dbReference type="Pfam" id="PF03721">
    <property type="entry name" value="UDPG_MGDP_dh_N"/>
    <property type="match status" value="1"/>
</dbReference>
<dbReference type="InterPro" id="IPR008927">
    <property type="entry name" value="6-PGluconate_DH-like_C_sf"/>
</dbReference>
<feature type="binding site" evidence="12">
    <location>
        <position position="334"/>
    </location>
    <ligand>
        <name>NAD(+)</name>
        <dbReference type="ChEBI" id="CHEBI:57540"/>
    </ligand>
</feature>
<evidence type="ECO:0000256" key="1">
    <source>
        <dbReference type="ARBA" id="ARBA00004701"/>
    </source>
</evidence>
<evidence type="ECO:0000256" key="3">
    <source>
        <dbReference type="ARBA" id="ARBA00012954"/>
    </source>
</evidence>
<dbReference type="PROSITE" id="PS51257">
    <property type="entry name" value="PROKAR_LIPOPROTEIN"/>
    <property type="match status" value="1"/>
</dbReference>